<dbReference type="Pfam" id="PF06267">
    <property type="entry name" value="DUF1028"/>
    <property type="match status" value="1"/>
</dbReference>
<evidence type="ECO:0000313" key="3">
    <source>
        <dbReference type="Proteomes" id="UP000568839"/>
    </source>
</evidence>
<feature type="region of interest" description="Disordered" evidence="1">
    <location>
        <begin position="68"/>
        <end position="90"/>
    </location>
</feature>
<accession>A0A841PYU0</accession>
<dbReference type="GO" id="GO:0016787">
    <property type="term" value="F:hydrolase activity"/>
    <property type="evidence" value="ECO:0007669"/>
    <property type="project" value="UniProtKB-KW"/>
</dbReference>
<keyword evidence="3" id="KW-1185">Reference proteome</keyword>
<dbReference type="SUPFAM" id="SSF56235">
    <property type="entry name" value="N-terminal nucleophile aminohydrolases (Ntn hydrolases)"/>
    <property type="match status" value="1"/>
</dbReference>
<dbReference type="AlphaFoldDB" id="A0A841PYU0"/>
<keyword evidence="2" id="KW-0378">Hydrolase</keyword>
<dbReference type="PANTHER" id="PTHR39328:SF1">
    <property type="entry name" value="BLL2871 PROTEIN"/>
    <property type="match status" value="1"/>
</dbReference>
<comment type="caution">
    <text evidence="2">The sequence shown here is derived from an EMBL/GenBank/DDBJ whole genome shotgun (WGS) entry which is preliminary data.</text>
</comment>
<organism evidence="2 3">
    <name type="scientific">Geomicrobium halophilum</name>
    <dbReference type="NCBI Taxonomy" id="549000"/>
    <lineage>
        <taxon>Bacteria</taxon>
        <taxon>Bacillati</taxon>
        <taxon>Bacillota</taxon>
        <taxon>Bacilli</taxon>
        <taxon>Bacillales</taxon>
        <taxon>Geomicrobium</taxon>
    </lineage>
</organism>
<evidence type="ECO:0000256" key="1">
    <source>
        <dbReference type="SAM" id="MobiDB-lite"/>
    </source>
</evidence>
<sequence length="90" mass="9330">MRKLNTFSITARCEKKGQFGVAVSTRVPAVGSICPFVKAGVGAIATQSFVNPYIGINGLKYLEEGGKCHGSQRDAGRKHASAAPGKAAGH</sequence>
<dbReference type="InterPro" id="IPR029055">
    <property type="entry name" value="Ntn_hydrolases_N"/>
</dbReference>
<dbReference type="Proteomes" id="UP000568839">
    <property type="component" value="Unassembled WGS sequence"/>
</dbReference>
<dbReference type="Gene3D" id="3.60.20.10">
    <property type="entry name" value="Glutamine Phosphoribosylpyrophosphate, subunit 1, domain 1"/>
    <property type="match status" value="1"/>
</dbReference>
<proteinExistence type="predicted"/>
<feature type="compositionally biased region" description="Basic and acidic residues" evidence="1">
    <location>
        <begin position="68"/>
        <end position="77"/>
    </location>
</feature>
<gene>
    <name evidence="2" type="ORF">HNR44_001881</name>
</gene>
<dbReference type="EMBL" id="JACHHJ010000002">
    <property type="protein sequence ID" value="MBB6449903.1"/>
    <property type="molecule type" value="Genomic_DNA"/>
</dbReference>
<evidence type="ECO:0000313" key="2">
    <source>
        <dbReference type="EMBL" id="MBB6449903.1"/>
    </source>
</evidence>
<dbReference type="RefSeq" id="WP_184403845.1">
    <property type="nucleotide sequence ID" value="NZ_JACHHJ010000002.1"/>
</dbReference>
<reference evidence="2 3" key="1">
    <citation type="submission" date="2020-08" db="EMBL/GenBank/DDBJ databases">
        <title>Genomic Encyclopedia of Type Strains, Phase IV (KMG-IV): sequencing the most valuable type-strain genomes for metagenomic binning, comparative biology and taxonomic classification.</title>
        <authorList>
            <person name="Goeker M."/>
        </authorList>
    </citation>
    <scope>NUCLEOTIDE SEQUENCE [LARGE SCALE GENOMIC DNA]</scope>
    <source>
        <strain evidence="2 3">DSM 21769</strain>
    </source>
</reference>
<dbReference type="PANTHER" id="PTHR39328">
    <property type="entry name" value="BLL2871 PROTEIN"/>
    <property type="match status" value="1"/>
</dbReference>
<name>A0A841PYU0_9BACL</name>
<dbReference type="InterPro" id="IPR010430">
    <property type="entry name" value="DUF1028"/>
</dbReference>
<protein>
    <submittedName>
        <fullName evidence="2">Putative Ntn-hydrolase superfamily protein</fullName>
    </submittedName>
</protein>